<dbReference type="Proteomes" id="UP000586095">
    <property type="component" value="Unassembled WGS sequence"/>
</dbReference>
<comment type="similarity">
    <text evidence="2">Belongs to the bacterial solute-binding protein 7 family.</text>
</comment>
<dbReference type="NCBIfam" id="TIGR00787">
    <property type="entry name" value="dctP"/>
    <property type="match status" value="1"/>
</dbReference>
<dbReference type="PANTHER" id="PTHR33376:SF4">
    <property type="entry name" value="SIALIC ACID-BINDING PERIPLASMIC PROTEIN SIAP"/>
    <property type="match status" value="1"/>
</dbReference>
<evidence type="ECO:0000256" key="4">
    <source>
        <dbReference type="ARBA" id="ARBA00022729"/>
    </source>
</evidence>
<keyword evidence="4 5" id="KW-0732">Signal</keyword>
<dbReference type="InterPro" id="IPR038404">
    <property type="entry name" value="TRAP_DctP_sf"/>
</dbReference>
<dbReference type="PROSITE" id="PS51257">
    <property type="entry name" value="PROKAR_LIPOPROTEIN"/>
    <property type="match status" value="1"/>
</dbReference>
<comment type="caution">
    <text evidence="6">The sequence shown here is derived from an EMBL/GenBank/DDBJ whole genome shotgun (WGS) entry which is preliminary data.</text>
</comment>
<dbReference type="RefSeq" id="WP_185987909.1">
    <property type="nucleotide sequence ID" value="NZ_BAAALZ010000006.1"/>
</dbReference>
<evidence type="ECO:0000256" key="5">
    <source>
        <dbReference type="SAM" id="SignalP"/>
    </source>
</evidence>
<comment type="subcellular location">
    <subcellularLocation>
        <location evidence="1">Cell envelope</location>
    </subcellularLocation>
</comment>
<dbReference type="PANTHER" id="PTHR33376">
    <property type="match status" value="1"/>
</dbReference>
<dbReference type="AlphaFoldDB" id="A0A852R5X5"/>
<keyword evidence="7" id="KW-1185">Reference proteome</keyword>
<dbReference type="Pfam" id="PF03480">
    <property type="entry name" value="DctP"/>
    <property type="match status" value="1"/>
</dbReference>
<reference evidence="6 7" key="1">
    <citation type="submission" date="2020-07" db="EMBL/GenBank/DDBJ databases">
        <title>Sequencing the genomes of 1000 actinobacteria strains.</title>
        <authorList>
            <person name="Klenk H.-P."/>
        </authorList>
    </citation>
    <scope>NUCLEOTIDE SEQUENCE [LARGE SCALE GENOMIC DNA]</scope>
    <source>
        <strain evidence="6 7">DSM 17380</strain>
    </source>
</reference>
<dbReference type="GO" id="GO:0030288">
    <property type="term" value="C:outer membrane-bounded periplasmic space"/>
    <property type="evidence" value="ECO:0007669"/>
    <property type="project" value="InterPro"/>
</dbReference>
<dbReference type="EMBL" id="JACCBD010000001">
    <property type="protein sequence ID" value="NYD28227.1"/>
    <property type="molecule type" value="Genomic_DNA"/>
</dbReference>
<dbReference type="InterPro" id="IPR018389">
    <property type="entry name" value="DctP_fam"/>
</dbReference>
<dbReference type="NCBIfam" id="NF037995">
    <property type="entry name" value="TRAP_S1"/>
    <property type="match status" value="1"/>
</dbReference>
<dbReference type="InterPro" id="IPR004682">
    <property type="entry name" value="TRAP_DctP"/>
</dbReference>
<feature type="chain" id="PRO_5038823480" evidence="5">
    <location>
        <begin position="24"/>
        <end position="336"/>
    </location>
</feature>
<evidence type="ECO:0000256" key="2">
    <source>
        <dbReference type="ARBA" id="ARBA00009023"/>
    </source>
</evidence>
<proteinExistence type="inferred from homology"/>
<sequence length="336" mass="35168">MNTQKTRLVGIAALGAAAALALAGCSGAPASNGAGGDGDVTLRLAHVYEAAHPVETCGVKTLQDELDGSGITVKSFPAAQLGSEAEALEQVATGALDIAVAGSSFLGTWYEPAAVFDAAYLFDDVEHFNSTLNSDLMAGVFDELASQSGLRVQSGWYYGTRHVTANKEISSPADMKGLKIRTPDAPMYLKNTEVMGGTATPMALSEVYLGLQQGVIEAQENPLPTIATAKLNEVQKVVNLTGHMVQGVFLTTQESLGNRLSAEQNASFTAALESAAAAVQECVETQESEIIATWSSDGSIAINDAVKRDEFAKAAVSEFSKNPVWGELYSDIRAGK</sequence>
<evidence type="ECO:0000256" key="1">
    <source>
        <dbReference type="ARBA" id="ARBA00004196"/>
    </source>
</evidence>
<evidence type="ECO:0000313" key="6">
    <source>
        <dbReference type="EMBL" id="NYD28227.1"/>
    </source>
</evidence>
<feature type="signal peptide" evidence="5">
    <location>
        <begin position="1"/>
        <end position="23"/>
    </location>
</feature>
<protein>
    <submittedName>
        <fullName evidence="6">Tripartite ATP-independent transporter DctP family solute receptor</fullName>
    </submittedName>
</protein>
<dbReference type="GO" id="GO:0055085">
    <property type="term" value="P:transmembrane transport"/>
    <property type="evidence" value="ECO:0007669"/>
    <property type="project" value="InterPro"/>
</dbReference>
<keyword evidence="6" id="KW-0675">Receptor</keyword>
<keyword evidence="3" id="KW-0813">Transport</keyword>
<evidence type="ECO:0000313" key="7">
    <source>
        <dbReference type="Proteomes" id="UP000586095"/>
    </source>
</evidence>
<dbReference type="Gene3D" id="3.40.190.170">
    <property type="entry name" value="Bacterial extracellular solute-binding protein, family 7"/>
    <property type="match status" value="1"/>
</dbReference>
<gene>
    <name evidence="6" type="ORF">BJ960_003030</name>
</gene>
<organism evidence="6 7">
    <name type="scientific">Leucobacter aridicollis</name>
    <dbReference type="NCBI Taxonomy" id="283878"/>
    <lineage>
        <taxon>Bacteria</taxon>
        <taxon>Bacillati</taxon>
        <taxon>Actinomycetota</taxon>
        <taxon>Actinomycetes</taxon>
        <taxon>Micrococcales</taxon>
        <taxon>Microbacteriaceae</taxon>
        <taxon>Leucobacter</taxon>
    </lineage>
</organism>
<accession>A0A852R5X5</accession>
<name>A0A852R5X5_9MICO</name>
<evidence type="ECO:0000256" key="3">
    <source>
        <dbReference type="ARBA" id="ARBA00022448"/>
    </source>
</evidence>